<dbReference type="GO" id="GO:0005524">
    <property type="term" value="F:ATP binding"/>
    <property type="evidence" value="ECO:0007669"/>
    <property type="project" value="UniProtKB-KW"/>
</dbReference>
<feature type="region of interest" description="Disordered" evidence="10">
    <location>
        <begin position="61"/>
        <end position="89"/>
    </location>
</feature>
<dbReference type="SMART" id="SM00220">
    <property type="entry name" value="S_TKc"/>
    <property type="match status" value="1"/>
</dbReference>
<keyword evidence="3" id="KW-0723">Serine/threonine-protein kinase</keyword>
<evidence type="ECO:0000256" key="3">
    <source>
        <dbReference type="ARBA" id="ARBA00022527"/>
    </source>
</evidence>
<dbReference type="AlphaFoldDB" id="A0AAW1ZFQ9"/>
<comment type="caution">
    <text evidence="12">The sequence shown here is derived from an EMBL/GenBank/DDBJ whole genome shotgun (WGS) entry which is preliminary data.</text>
</comment>
<organism evidence="12 13">
    <name type="scientific">Culter alburnus</name>
    <name type="common">Topmouth culter</name>
    <dbReference type="NCBI Taxonomy" id="194366"/>
    <lineage>
        <taxon>Eukaryota</taxon>
        <taxon>Metazoa</taxon>
        <taxon>Chordata</taxon>
        <taxon>Craniata</taxon>
        <taxon>Vertebrata</taxon>
        <taxon>Euteleostomi</taxon>
        <taxon>Actinopterygii</taxon>
        <taxon>Neopterygii</taxon>
        <taxon>Teleostei</taxon>
        <taxon>Ostariophysi</taxon>
        <taxon>Cypriniformes</taxon>
        <taxon>Xenocyprididae</taxon>
        <taxon>Xenocypridinae</taxon>
        <taxon>Culter</taxon>
    </lineage>
</organism>
<feature type="compositionally biased region" description="Polar residues" evidence="10">
    <location>
        <begin position="77"/>
        <end position="89"/>
    </location>
</feature>
<evidence type="ECO:0000256" key="8">
    <source>
        <dbReference type="ARBA" id="ARBA00047899"/>
    </source>
</evidence>
<dbReference type="PANTHER" id="PTHR22984">
    <property type="entry name" value="SERINE/THREONINE-PROTEIN KINASE PIM"/>
    <property type="match status" value="1"/>
</dbReference>
<dbReference type="EMBL" id="JAWDJR010000016">
    <property type="protein sequence ID" value="KAK9960339.1"/>
    <property type="molecule type" value="Genomic_DNA"/>
</dbReference>
<dbReference type="GO" id="GO:0004674">
    <property type="term" value="F:protein serine/threonine kinase activity"/>
    <property type="evidence" value="ECO:0007669"/>
    <property type="project" value="UniProtKB-KW"/>
</dbReference>
<dbReference type="PANTHER" id="PTHR22984:SF11">
    <property type="entry name" value="AURORA KINASE-RELATED"/>
    <property type="match status" value="1"/>
</dbReference>
<dbReference type="PROSITE" id="PS50011">
    <property type="entry name" value="PROTEIN_KINASE_DOM"/>
    <property type="match status" value="1"/>
</dbReference>
<evidence type="ECO:0000256" key="9">
    <source>
        <dbReference type="ARBA" id="ARBA00048679"/>
    </source>
</evidence>
<protein>
    <recommendedName>
        <fullName evidence="2">non-specific serine/threonine protein kinase</fullName>
        <ecNumber evidence="2">2.7.11.1</ecNumber>
    </recommendedName>
</protein>
<gene>
    <name evidence="12" type="ORF">ABG768_008200</name>
</gene>
<evidence type="ECO:0000256" key="10">
    <source>
        <dbReference type="SAM" id="MobiDB-lite"/>
    </source>
</evidence>
<evidence type="ECO:0000256" key="1">
    <source>
        <dbReference type="ARBA" id="ARBA00005505"/>
    </source>
</evidence>
<evidence type="ECO:0000259" key="11">
    <source>
        <dbReference type="PROSITE" id="PS50011"/>
    </source>
</evidence>
<name>A0AAW1ZFQ9_CULAL</name>
<dbReference type="Proteomes" id="UP001479290">
    <property type="component" value="Unassembled WGS sequence"/>
</dbReference>
<dbReference type="InterPro" id="IPR008271">
    <property type="entry name" value="Ser/Thr_kinase_AS"/>
</dbReference>
<dbReference type="Pfam" id="PF00069">
    <property type="entry name" value="Pkinase"/>
    <property type="match status" value="1"/>
</dbReference>
<comment type="catalytic activity">
    <reaction evidence="9">
        <text>L-seryl-[protein] + ATP = O-phospho-L-seryl-[protein] + ADP + H(+)</text>
        <dbReference type="Rhea" id="RHEA:17989"/>
        <dbReference type="Rhea" id="RHEA-COMP:9863"/>
        <dbReference type="Rhea" id="RHEA-COMP:11604"/>
        <dbReference type="ChEBI" id="CHEBI:15378"/>
        <dbReference type="ChEBI" id="CHEBI:29999"/>
        <dbReference type="ChEBI" id="CHEBI:30616"/>
        <dbReference type="ChEBI" id="CHEBI:83421"/>
        <dbReference type="ChEBI" id="CHEBI:456216"/>
        <dbReference type="EC" id="2.7.11.1"/>
    </reaction>
</comment>
<dbReference type="InterPro" id="IPR000719">
    <property type="entry name" value="Prot_kinase_dom"/>
</dbReference>
<feature type="compositionally biased region" description="Basic and acidic residues" evidence="10">
    <location>
        <begin position="67"/>
        <end position="76"/>
    </location>
</feature>
<reference evidence="12 13" key="1">
    <citation type="submission" date="2024-05" db="EMBL/GenBank/DDBJ databases">
        <title>A high-quality chromosomal-level genome assembly of Topmouth culter (Culter alburnus).</title>
        <authorList>
            <person name="Zhao H."/>
        </authorList>
    </citation>
    <scope>NUCLEOTIDE SEQUENCE [LARGE SCALE GENOMIC DNA]</scope>
    <source>
        <strain evidence="12">CATC2023</strain>
        <tissue evidence="12">Muscle</tissue>
    </source>
</reference>
<feature type="compositionally biased region" description="Low complexity" evidence="10">
    <location>
        <begin position="215"/>
        <end position="266"/>
    </location>
</feature>
<evidence type="ECO:0000256" key="2">
    <source>
        <dbReference type="ARBA" id="ARBA00012513"/>
    </source>
</evidence>
<keyword evidence="6" id="KW-0418">Kinase</keyword>
<dbReference type="InterPro" id="IPR011009">
    <property type="entry name" value="Kinase-like_dom_sf"/>
</dbReference>
<evidence type="ECO:0000256" key="6">
    <source>
        <dbReference type="ARBA" id="ARBA00022777"/>
    </source>
</evidence>
<keyword evidence="13" id="KW-1185">Reference proteome</keyword>
<dbReference type="GO" id="GO:0043066">
    <property type="term" value="P:negative regulation of apoptotic process"/>
    <property type="evidence" value="ECO:0007669"/>
    <property type="project" value="TreeGrafter"/>
</dbReference>
<proteinExistence type="inferred from homology"/>
<evidence type="ECO:0000256" key="5">
    <source>
        <dbReference type="ARBA" id="ARBA00022741"/>
    </source>
</evidence>
<evidence type="ECO:0000256" key="7">
    <source>
        <dbReference type="ARBA" id="ARBA00022840"/>
    </source>
</evidence>
<keyword evidence="4" id="KW-0808">Transferase</keyword>
<comment type="catalytic activity">
    <reaction evidence="8">
        <text>L-threonyl-[protein] + ATP = O-phospho-L-threonyl-[protein] + ADP + H(+)</text>
        <dbReference type="Rhea" id="RHEA:46608"/>
        <dbReference type="Rhea" id="RHEA-COMP:11060"/>
        <dbReference type="Rhea" id="RHEA-COMP:11605"/>
        <dbReference type="ChEBI" id="CHEBI:15378"/>
        <dbReference type="ChEBI" id="CHEBI:30013"/>
        <dbReference type="ChEBI" id="CHEBI:30616"/>
        <dbReference type="ChEBI" id="CHEBI:61977"/>
        <dbReference type="ChEBI" id="CHEBI:456216"/>
        <dbReference type="EC" id="2.7.11.1"/>
    </reaction>
</comment>
<dbReference type="Gene3D" id="1.10.510.10">
    <property type="entry name" value="Transferase(Phosphotransferase) domain 1"/>
    <property type="match status" value="1"/>
</dbReference>
<dbReference type="Gene3D" id="3.30.200.20">
    <property type="entry name" value="Phosphorylase Kinase, domain 1"/>
    <property type="match status" value="2"/>
</dbReference>
<dbReference type="EC" id="2.7.11.1" evidence="2"/>
<evidence type="ECO:0000313" key="12">
    <source>
        <dbReference type="EMBL" id="KAK9960339.1"/>
    </source>
</evidence>
<dbReference type="FunFam" id="1.10.510.10:FF:000392">
    <property type="entry name" value="Pim proto-oncogene, serine/threonine kinase,-related 152"/>
    <property type="match status" value="1"/>
</dbReference>
<evidence type="ECO:0000313" key="13">
    <source>
        <dbReference type="Proteomes" id="UP001479290"/>
    </source>
</evidence>
<feature type="region of interest" description="Disordered" evidence="10">
    <location>
        <begin position="212"/>
        <end position="269"/>
    </location>
</feature>
<dbReference type="InterPro" id="IPR051138">
    <property type="entry name" value="PIM_Ser/Thr_kinase"/>
</dbReference>
<accession>A0AAW1ZFQ9</accession>
<dbReference type="GO" id="GO:0007346">
    <property type="term" value="P:regulation of mitotic cell cycle"/>
    <property type="evidence" value="ECO:0007669"/>
    <property type="project" value="TreeGrafter"/>
</dbReference>
<evidence type="ECO:0000256" key="4">
    <source>
        <dbReference type="ARBA" id="ARBA00022679"/>
    </source>
</evidence>
<comment type="similarity">
    <text evidence="1">Belongs to the protein kinase superfamily. CAMK Ser/Thr protein kinase family. PIM subfamily.</text>
</comment>
<dbReference type="SUPFAM" id="SSF56112">
    <property type="entry name" value="Protein kinase-like (PK-like)"/>
    <property type="match status" value="1"/>
</dbReference>
<keyword evidence="5" id="KW-0547">Nucleotide-binding</keyword>
<dbReference type="PROSITE" id="PS00108">
    <property type="entry name" value="PROTEIN_KINASE_ST"/>
    <property type="match status" value="1"/>
</dbReference>
<keyword evidence="7" id="KW-0067">ATP-binding</keyword>
<sequence length="583" mass="65147">MGQCTSHSCVAVHDPSACMSPTPVPERVEKKKRGRLFRWCFSRKSKKTPIEAQQGRCRNCRNQKPQRCSDGEDEQKNNTQSINTPSKNNIVHSLDKAEESSDTNSSAFSHVSSFSGVRVVKVDVHRAEDSSATTLHSHVSSFSAEEKVNTDEAEENSNTSVYSCVSSFSAVEKVNVDVPKAEENSNTSVYSWHSCVSTLNTVQEVDALRPEQEETNMNNSNSPTVSSNVNTSTSPTVSSNVNTSTSPTVSSNVNTSTSPTASSSTNGDLSAPLLSDDNFWKTEDEIINLSSNAKRGDINEDYNIGRLLGQGGFGKVYEGIRLSDSRKSLFGKLLPNEVAMMIRVSEGPSVPQIIKLLDWYETRTDYILVIERPTPCKNLRQYLVKNGGRISESKARVVMHQVVTAARICFERGIFHSDIKLENLLINENSLQVKLIDFGVSRSFKTFGYTRYFGTKLYAPPEAFRRIRRYHAKPATVYSLGVLLFAMLFGKYPYKVKPEVIADILRKAGISKESKELISLCMETDPTMRIDMDKILDHDWFQVLLLKPESQNEEPIVSEFPCVDSCVLRKRKLCADSCNLRYI</sequence>
<feature type="domain" description="Protein kinase" evidence="11">
    <location>
        <begin position="302"/>
        <end position="541"/>
    </location>
</feature>
<dbReference type="GO" id="GO:0005737">
    <property type="term" value="C:cytoplasm"/>
    <property type="evidence" value="ECO:0007669"/>
    <property type="project" value="TreeGrafter"/>
</dbReference>